<evidence type="ECO:0000313" key="3">
    <source>
        <dbReference type="EMBL" id="CUS09643.1"/>
    </source>
</evidence>
<dbReference type="InterPro" id="IPR018020">
    <property type="entry name" value="OHCU_decarboxylase"/>
</dbReference>
<dbReference type="InterPro" id="IPR036778">
    <property type="entry name" value="OHCU_decarboxylase_sf"/>
</dbReference>
<accession>A0A292PT44</accession>
<name>A0A292PT44_9PEZI</name>
<sequence>KSAFVNGRSRQIIIKDMERRITRGDFEAEKEEAIKIVCDIARDRANKLTPKKAV</sequence>
<feature type="domain" description="Oxo-4-hydroxy-4-carboxy-5-ureidoimidazoline decarboxylase" evidence="2">
    <location>
        <begin position="4"/>
        <end position="46"/>
    </location>
</feature>
<dbReference type="Proteomes" id="UP001412239">
    <property type="component" value="Unassembled WGS sequence"/>
</dbReference>
<evidence type="ECO:0000259" key="2">
    <source>
        <dbReference type="Pfam" id="PF09349"/>
    </source>
</evidence>
<organism evidence="3 4">
    <name type="scientific">Tuber aestivum</name>
    <name type="common">summer truffle</name>
    <dbReference type="NCBI Taxonomy" id="59557"/>
    <lineage>
        <taxon>Eukaryota</taxon>
        <taxon>Fungi</taxon>
        <taxon>Dikarya</taxon>
        <taxon>Ascomycota</taxon>
        <taxon>Pezizomycotina</taxon>
        <taxon>Pezizomycetes</taxon>
        <taxon>Pezizales</taxon>
        <taxon>Tuberaceae</taxon>
        <taxon>Tuber</taxon>
    </lineage>
</organism>
<feature type="non-terminal residue" evidence="3">
    <location>
        <position position="1"/>
    </location>
</feature>
<dbReference type="AlphaFoldDB" id="A0A292PT44"/>
<evidence type="ECO:0000256" key="1">
    <source>
        <dbReference type="ARBA" id="ARBA00022631"/>
    </source>
</evidence>
<gene>
    <name evidence="3" type="ORF">GSTUAT00006274001</name>
</gene>
<dbReference type="Gene3D" id="1.10.3330.10">
    <property type="entry name" value="Oxo-4-hydroxy-4-carboxy-5-ureidoimidazoline decarboxylase"/>
    <property type="match status" value="1"/>
</dbReference>
<keyword evidence="1" id="KW-0659">Purine metabolism</keyword>
<protein>
    <recommendedName>
        <fullName evidence="2">Oxo-4-hydroxy-4-carboxy-5-ureidoimidazoline decarboxylase domain-containing protein</fullName>
    </recommendedName>
</protein>
<keyword evidence="4" id="KW-1185">Reference proteome</keyword>
<dbReference type="GO" id="GO:0006144">
    <property type="term" value="P:purine nucleobase metabolic process"/>
    <property type="evidence" value="ECO:0007669"/>
    <property type="project" value="UniProtKB-KW"/>
</dbReference>
<dbReference type="SUPFAM" id="SSF158694">
    <property type="entry name" value="UraD-Like"/>
    <property type="match status" value="1"/>
</dbReference>
<evidence type="ECO:0000313" key="4">
    <source>
        <dbReference type="Proteomes" id="UP001412239"/>
    </source>
</evidence>
<proteinExistence type="predicted"/>
<reference evidence="3" key="1">
    <citation type="submission" date="2015-10" db="EMBL/GenBank/DDBJ databases">
        <authorList>
            <person name="Regsiter A."/>
            <person name="william w."/>
        </authorList>
    </citation>
    <scope>NUCLEOTIDE SEQUENCE</scope>
    <source>
        <strain evidence="3">Montdore</strain>
    </source>
</reference>
<feature type="non-terminal residue" evidence="3">
    <location>
        <position position="54"/>
    </location>
</feature>
<dbReference type="Pfam" id="PF09349">
    <property type="entry name" value="OHCU_decarbox"/>
    <property type="match status" value="1"/>
</dbReference>
<dbReference type="EMBL" id="LN891073">
    <property type="protein sequence ID" value="CUS09643.1"/>
    <property type="molecule type" value="Genomic_DNA"/>
</dbReference>